<dbReference type="PANTHER" id="PTHR47706">
    <property type="entry name" value="NMRA-LIKE FAMILY PROTEIN"/>
    <property type="match status" value="1"/>
</dbReference>
<keyword evidence="2" id="KW-0521">NADP</keyword>
<evidence type="ECO:0000313" key="6">
    <source>
        <dbReference type="Proteomes" id="UP000800093"/>
    </source>
</evidence>
<dbReference type="AlphaFoldDB" id="A0A9P4KFH3"/>
<keyword evidence="3" id="KW-0560">Oxidoreductase</keyword>
<dbReference type="Gene3D" id="3.40.50.720">
    <property type="entry name" value="NAD(P)-binding Rossmann-like Domain"/>
    <property type="match status" value="1"/>
</dbReference>
<dbReference type="GO" id="GO:0016491">
    <property type="term" value="F:oxidoreductase activity"/>
    <property type="evidence" value="ECO:0007669"/>
    <property type="project" value="UniProtKB-KW"/>
</dbReference>
<dbReference type="InterPro" id="IPR036291">
    <property type="entry name" value="NAD(P)-bd_dom_sf"/>
</dbReference>
<dbReference type="InterPro" id="IPR016040">
    <property type="entry name" value="NAD(P)-bd_dom"/>
</dbReference>
<dbReference type="Pfam" id="PF13460">
    <property type="entry name" value="NAD_binding_10"/>
    <property type="match status" value="1"/>
</dbReference>
<dbReference type="Proteomes" id="UP000800093">
    <property type="component" value="Unassembled WGS sequence"/>
</dbReference>
<evidence type="ECO:0000259" key="4">
    <source>
        <dbReference type="Pfam" id="PF13460"/>
    </source>
</evidence>
<accession>A0A9P4KFH3</accession>
<evidence type="ECO:0000256" key="1">
    <source>
        <dbReference type="ARBA" id="ARBA00005725"/>
    </source>
</evidence>
<keyword evidence="6" id="KW-1185">Reference proteome</keyword>
<dbReference type="CDD" id="cd05259">
    <property type="entry name" value="PCBER_SDR_a"/>
    <property type="match status" value="1"/>
</dbReference>
<sequence length="315" mass="34245">MSSVIKNVIIAGATGSVGAPILKALLDEPSFNVTILTRASSSAKFPKGTPVKSISDEYTVEELTKAFKGQDAVVVALSTTPVARDDLAFRIIDATIAAGVKRLIPSEFGANNLDPRATSLVPVYEAKGKMLQYLQKKAAASNGKLTWTSISCGSWLDWALNPLKSGNFLFIDVKNRKATVYDSGKAPFTITTSRNTGLAVARALLKADETENKQIFLSDFVSNSREIIASLEKQTGDKWDITVKDSKPEIEALRKIYDAGDFYSTYPLLAISFVADVDVGYNFPKEQKIWNAQLGLPKEELDGVIKEAIELANRS</sequence>
<protein>
    <submittedName>
        <fullName evidence="5">NAD(P)-binding protein</fullName>
    </submittedName>
</protein>
<name>A0A9P4KFH3_9PLEO</name>
<reference evidence="6" key="1">
    <citation type="journal article" date="2020" name="Stud. Mycol.">
        <title>101 Dothideomycetes genomes: A test case for predicting lifestyles and emergence of pathogens.</title>
        <authorList>
            <person name="Haridas S."/>
            <person name="Albert R."/>
            <person name="Binder M."/>
            <person name="Bloem J."/>
            <person name="LaButti K."/>
            <person name="Salamov A."/>
            <person name="Andreopoulos B."/>
            <person name="Baker S."/>
            <person name="Barry K."/>
            <person name="Bills G."/>
            <person name="Bluhm B."/>
            <person name="Cannon C."/>
            <person name="Castanera R."/>
            <person name="Culley D."/>
            <person name="Daum C."/>
            <person name="Ezra D."/>
            <person name="Gonzalez J."/>
            <person name="Henrissat B."/>
            <person name="Kuo A."/>
            <person name="Liang C."/>
            <person name="Lipzen A."/>
            <person name="Lutzoni F."/>
            <person name="Magnuson J."/>
            <person name="Mondo S."/>
            <person name="Nolan M."/>
            <person name="Ohm R."/>
            <person name="Pangilinan J."/>
            <person name="Park H.-J."/>
            <person name="Ramirez L."/>
            <person name="Alfaro M."/>
            <person name="Sun H."/>
            <person name="Tritt A."/>
            <person name="Yoshinaga Y."/>
            <person name="Zwiers L.-H."/>
            <person name="Turgeon B."/>
            <person name="Goodwin S."/>
            <person name="Spatafora J."/>
            <person name="Crous P."/>
            <person name="Grigoriev I."/>
        </authorList>
    </citation>
    <scope>NUCLEOTIDE SEQUENCE [LARGE SCALE GENOMIC DNA]</scope>
    <source>
        <strain evidence="6">CBS 304.66</strain>
    </source>
</reference>
<proteinExistence type="inferred from homology"/>
<comment type="similarity">
    <text evidence="1">Belongs to the NmrA-type oxidoreductase family. Isoflavone reductase subfamily.</text>
</comment>
<evidence type="ECO:0000313" key="5">
    <source>
        <dbReference type="EMBL" id="KAF2267201.1"/>
    </source>
</evidence>
<comment type="caution">
    <text evidence="5">The sequence shown here is derived from an EMBL/GenBank/DDBJ whole genome shotgun (WGS) entry which is preliminary data.</text>
</comment>
<dbReference type="Gene3D" id="3.90.25.10">
    <property type="entry name" value="UDP-galactose 4-epimerase, domain 1"/>
    <property type="match status" value="1"/>
</dbReference>
<dbReference type="OrthoDB" id="9974981at2759"/>
<evidence type="ECO:0000256" key="2">
    <source>
        <dbReference type="ARBA" id="ARBA00022857"/>
    </source>
</evidence>
<dbReference type="InterPro" id="IPR051609">
    <property type="entry name" value="NmrA/Isoflavone_reductase-like"/>
</dbReference>
<organism evidence="5 6">
    <name type="scientific">Lojkania enalia</name>
    <dbReference type="NCBI Taxonomy" id="147567"/>
    <lineage>
        <taxon>Eukaryota</taxon>
        <taxon>Fungi</taxon>
        <taxon>Dikarya</taxon>
        <taxon>Ascomycota</taxon>
        <taxon>Pezizomycotina</taxon>
        <taxon>Dothideomycetes</taxon>
        <taxon>Pleosporomycetidae</taxon>
        <taxon>Pleosporales</taxon>
        <taxon>Pleosporales incertae sedis</taxon>
        <taxon>Lojkania</taxon>
    </lineage>
</organism>
<feature type="domain" description="NAD(P)-binding" evidence="4">
    <location>
        <begin position="12"/>
        <end position="157"/>
    </location>
</feature>
<dbReference type="SUPFAM" id="SSF51735">
    <property type="entry name" value="NAD(P)-binding Rossmann-fold domains"/>
    <property type="match status" value="1"/>
</dbReference>
<evidence type="ECO:0000256" key="3">
    <source>
        <dbReference type="ARBA" id="ARBA00023002"/>
    </source>
</evidence>
<dbReference type="EMBL" id="ML986593">
    <property type="protein sequence ID" value="KAF2267201.1"/>
    <property type="molecule type" value="Genomic_DNA"/>
</dbReference>
<dbReference type="InterPro" id="IPR045312">
    <property type="entry name" value="PCBER-like"/>
</dbReference>
<dbReference type="PANTHER" id="PTHR47706:SF10">
    <property type="entry name" value="NMRA-LIKE DOMAIN-CONTAINING PROTEIN"/>
    <property type="match status" value="1"/>
</dbReference>
<gene>
    <name evidence="5" type="ORF">CC78DRAFT_92812</name>
</gene>